<accession>A1ZZU4</accession>
<dbReference type="EMBL" id="AAWS01000082">
    <property type="protein sequence ID" value="EAY24105.1"/>
    <property type="molecule type" value="Genomic_DNA"/>
</dbReference>
<evidence type="ECO:0000313" key="2">
    <source>
        <dbReference type="EMBL" id="EAY24105.1"/>
    </source>
</evidence>
<protein>
    <submittedName>
        <fullName evidence="2">Uncharacterized protein</fullName>
    </submittedName>
</protein>
<sequence>MAKKNTLDDLNEFLKETKSSEEQPAKANSKEEFLAKEPKQLVEVKKVGETNKTPVKKTPSRKPSAKKTVSKPKATAKSKTTTARKNTSKATATKKVSEALILTQLDALAKQEDKTMREVWAGIAKKVGAEFPQSSESLIDEGVDILVDLAMAPMNFLVSVSDRINKML</sequence>
<keyword evidence="3" id="KW-1185">Reference proteome</keyword>
<feature type="compositionally biased region" description="Basic and acidic residues" evidence="1">
    <location>
        <begin position="12"/>
        <end position="49"/>
    </location>
</feature>
<evidence type="ECO:0000256" key="1">
    <source>
        <dbReference type="SAM" id="MobiDB-lite"/>
    </source>
</evidence>
<feature type="region of interest" description="Disordered" evidence="1">
    <location>
        <begin position="1"/>
        <end position="93"/>
    </location>
</feature>
<evidence type="ECO:0000313" key="3">
    <source>
        <dbReference type="Proteomes" id="UP000004095"/>
    </source>
</evidence>
<organism evidence="2 3">
    <name type="scientific">Microscilla marina ATCC 23134</name>
    <dbReference type="NCBI Taxonomy" id="313606"/>
    <lineage>
        <taxon>Bacteria</taxon>
        <taxon>Pseudomonadati</taxon>
        <taxon>Bacteroidota</taxon>
        <taxon>Cytophagia</taxon>
        <taxon>Cytophagales</taxon>
        <taxon>Microscillaceae</taxon>
        <taxon>Microscilla</taxon>
    </lineage>
</organism>
<gene>
    <name evidence="2" type="ORF">M23134_02481</name>
</gene>
<dbReference type="RefSeq" id="WP_002705524.1">
    <property type="nucleotide sequence ID" value="NZ_AAWS01000082.1"/>
</dbReference>
<name>A1ZZU4_MICM2</name>
<reference evidence="2 3" key="1">
    <citation type="submission" date="2007-01" db="EMBL/GenBank/DDBJ databases">
        <authorList>
            <person name="Haygood M."/>
            <person name="Podell S."/>
            <person name="Anderson C."/>
            <person name="Hopkinson B."/>
            <person name="Roe K."/>
            <person name="Barbeau K."/>
            <person name="Gaasterland T."/>
            <person name="Ferriera S."/>
            <person name="Johnson J."/>
            <person name="Kravitz S."/>
            <person name="Beeson K."/>
            <person name="Sutton G."/>
            <person name="Rogers Y.-H."/>
            <person name="Friedman R."/>
            <person name="Frazier M."/>
            <person name="Venter J.C."/>
        </authorList>
    </citation>
    <scope>NUCLEOTIDE SEQUENCE [LARGE SCALE GENOMIC DNA]</scope>
    <source>
        <strain evidence="2 3">ATCC 23134</strain>
    </source>
</reference>
<dbReference type="AlphaFoldDB" id="A1ZZU4"/>
<dbReference type="Proteomes" id="UP000004095">
    <property type="component" value="Unassembled WGS sequence"/>
</dbReference>
<proteinExistence type="predicted"/>
<feature type="compositionally biased region" description="Low complexity" evidence="1">
    <location>
        <begin position="77"/>
        <end position="93"/>
    </location>
</feature>
<feature type="compositionally biased region" description="Basic residues" evidence="1">
    <location>
        <begin position="54"/>
        <end position="76"/>
    </location>
</feature>
<comment type="caution">
    <text evidence="2">The sequence shown here is derived from an EMBL/GenBank/DDBJ whole genome shotgun (WGS) entry which is preliminary data.</text>
</comment>